<name>A0A8T6QIX8_ECOLX</name>
<comment type="caution">
    <text evidence="1">The sequence shown here is derived from an EMBL/GenBank/DDBJ whole genome shotgun (WGS) entry which is preliminary data.</text>
</comment>
<dbReference type="InterPro" id="IPR010265">
    <property type="entry name" value="Phage_lambda_TipM"/>
</dbReference>
<dbReference type="AlphaFoldDB" id="A0A8T6QIX8"/>
<accession>A0A8T6QIX8</accession>
<reference evidence="1 2" key="1">
    <citation type="submission" date="2020-02" db="EMBL/GenBank/DDBJ databases">
        <authorList>
            <person name="Subbiah M."/>
            <person name="Call D."/>
        </authorList>
    </citation>
    <scope>NUCLEOTIDE SEQUENCE [LARGE SCALE GENOMIC DNA]</scope>
    <source>
        <strain evidence="1 2">8375wB1</strain>
    </source>
</reference>
<dbReference type="Proteomes" id="UP000471360">
    <property type="component" value="Unassembled WGS sequence"/>
</dbReference>
<organism evidence="1 2">
    <name type="scientific">Escherichia coli</name>
    <dbReference type="NCBI Taxonomy" id="562"/>
    <lineage>
        <taxon>Bacteria</taxon>
        <taxon>Pseudomonadati</taxon>
        <taxon>Pseudomonadota</taxon>
        <taxon>Gammaproteobacteria</taxon>
        <taxon>Enterobacterales</taxon>
        <taxon>Enterobacteriaceae</taxon>
        <taxon>Escherichia</taxon>
    </lineage>
</organism>
<protein>
    <submittedName>
        <fullName evidence="1">Phage tail protein</fullName>
    </submittedName>
</protein>
<gene>
    <name evidence="1" type="ORF">G3W53_30855</name>
</gene>
<dbReference type="Pfam" id="PF05939">
    <property type="entry name" value="Phage_min_tail"/>
    <property type="match status" value="1"/>
</dbReference>
<proteinExistence type="predicted"/>
<sequence>VTEKPSVLTVKFGDGYEQRRPAGLNAQLKTFQAVFRVTDDDTRRWLSDFLSWHGGYRAFLWRPPKHNRTLRVVCREWSITDHAVYSDFNCSLEQVVN</sequence>
<dbReference type="EMBL" id="JAAGYP010000692">
    <property type="protein sequence ID" value="NEN74318.1"/>
    <property type="molecule type" value="Genomic_DNA"/>
</dbReference>
<feature type="non-terminal residue" evidence="1">
    <location>
        <position position="1"/>
    </location>
</feature>
<evidence type="ECO:0000313" key="1">
    <source>
        <dbReference type="EMBL" id="NEN74318.1"/>
    </source>
</evidence>
<evidence type="ECO:0000313" key="2">
    <source>
        <dbReference type="Proteomes" id="UP000471360"/>
    </source>
</evidence>